<organism evidence="4 5">
    <name type="scientific">Ancrocorticia populi</name>
    <dbReference type="NCBI Taxonomy" id="2175228"/>
    <lineage>
        <taxon>Bacteria</taxon>
        <taxon>Bacillati</taxon>
        <taxon>Actinomycetota</taxon>
        <taxon>Actinomycetes</taxon>
        <taxon>Actinomycetales</taxon>
        <taxon>Actinomycetaceae</taxon>
        <taxon>Ancrocorticia</taxon>
    </lineage>
</organism>
<evidence type="ECO:0000313" key="5">
    <source>
        <dbReference type="Proteomes" id="UP000245283"/>
    </source>
</evidence>
<dbReference type="RefSeq" id="WP_109092541.1">
    <property type="nucleotide sequence ID" value="NZ_CAMELQ010000122.1"/>
</dbReference>
<evidence type="ECO:0000256" key="2">
    <source>
        <dbReference type="PROSITE-ProRule" id="PRU00335"/>
    </source>
</evidence>
<feature type="domain" description="HTH tetR-type" evidence="3">
    <location>
        <begin position="15"/>
        <end position="75"/>
    </location>
</feature>
<name>A0A2V1K9Q8_9ACTO</name>
<dbReference type="GO" id="GO:0003677">
    <property type="term" value="F:DNA binding"/>
    <property type="evidence" value="ECO:0007669"/>
    <property type="project" value="UniProtKB-UniRule"/>
</dbReference>
<dbReference type="InterPro" id="IPR050624">
    <property type="entry name" value="HTH-type_Tx_Regulator"/>
</dbReference>
<protein>
    <submittedName>
        <fullName evidence="4">TetR/AcrR family transcriptional regulator</fullName>
    </submittedName>
</protein>
<keyword evidence="5" id="KW-1185">Reference proteome</keyword>
<gene>
    <name evidence="4" type="ORF">DD236_01110</name>
</gene>
<evidence type="ECO:0000259" key="3">
    <source>
        <dbReference type="PROSITE" id="PS50977"/>
    </source>
</evidence>
<dbReference type="PANTHER" id="PTHR43479">
    <property type="entry name" value="ACREF/ENVCD OPERON REPRESSOR-RELATED"/>
    <property type="match status" value="1"/>
</dbReference>
<proteinExistence type="predicted"/>
<evidence type="ECO:0000313" key="4">
    <source>
        <dbReference type="EMBL" id="PWF27040.1"/>
    </source>
</evidence>
<dbReference type="EMBL" id="QETB01000001">
    <property type="protein sequence ID" value="PWF27040.1"/>
    <property type="molecule type" value="Genomic_DNA"/>
</dbReference>
<dbReference type="SUPFAM" id="SSF46689">
    <property type="entry name" value="Homeodomain-like"/>
    <property type="match status" value="1"/>
</dbReference>
<dbReference type="InterPro" id="IPR009057">
    <property type="entry name" value="Homeodomain-like_sf"/>
</dbReference>
<accession>A0A2V1K9Q8</accession>
<dbReference type="Pfam" id="PF14278">
    <property type="entry name" value="TetR_C_8"/>
    <property type="match status" value="1"/>
</dbReference>
<keyword evidence="1 2" id="KW-0238">DNA-binding</keyword>
<dbReference type="InterPro" id="IPR001647">
    <property type="entry name" value="HTH_TetR"/>
</dbReference>
<dbReference type="InterPro" id="IPR039532">
    <property type="entry name" value="TetR_C_Firmicutes"/>
</dbReference>
<dbReference type="Proteomes" id="UP000245283">
    <property type="component" value="Unassembled WGS sequence"/>
</dbReference>
<sequence>MSRTERRPEDDPRFQRVRASLIEAVTALAAEKPSEDISVSELTARAGISRTTFYKHADSPSQFLAGYLIEQIRPVMEPMTTLLEVESQDYLLRWRDIMIALLEHVHENPNIYSHVFIGEGESVVLSILTRYFEHVYAGYVEDFAAHVGDESATELWKAMATSQQVHNLIAIIGSWLRTGMVDSPEVVVSTYMSLAPPWQLAKFSPTGRTSLRRNRVVASLLEGISNDDDGHL</sequence>
<evidence type="ECO:0000256" key="1">
    <source>
        <dbReference type="ARBA" id="ARBA00023125"/>
    </source>
</evidence>
<dbReference type="Gene3D" id="1.10.357.10">
    <property type="entry name" value="Tetracycline Repressor, domain 2"/>
    <property type="match status" value="1"/>
</dbReference>
<comment type="caution">
    <text evidence="4">The sequence shown here is derived from an EMBL/GenBank/DDBJ whole genome shotgun (WGS) entry which is preliminary data.</text>
</comment>
<dbReference type="OrthoDB" id="3193022at2"/>
<feature type="DNA-binding region" description="H-T-H motif" evidence="2">
    <location>
        <begin position="38"/>
        <end position="57"/>
    </location>
</feature>
<reference evidence="5" key="1">
    <citation type="submission" date="2018-05" db="EMBL/GenBank/DDBJ databases">
        <authorList>
            <person name="Li Y."/>
        </authorList>
    </citation>
    <scope>NUCLEOTIDE SEQUENCE [LARGE SCALE GENOMIC DNA]</scope>
    <source>
        <strain evidence="5">sk1b4</strain>
    </source>
</reference>
<dbReference type="PANTHER" id="PTHR43479:SF11">
    <property type="entry name" value="ACREF_ENVCD OPERON REPRESSOR-RELATED"/>
    <property type="match status" value="1"/>
</dbReference>
<dbReference type="AlphaFoldDB" id="A0A2V1K9Q8"/>
<dbReference type="PROSITE" id="PS50977">
    <property type="entry name" value="HTH_TETR_2"/>
    <property type="match status" value="1"/>
</dbReference>